<evidence type="ECO:0000256" key="1">
    <source>
        <dbReference type="SAM" id="SignalP"/>
    </source>
</evidence>
<dbReference type="PROSITE" id="PS51257">
    <property type="entry name" value="PROKAR_LIPOPROTEIN"/>
    <property type="match status" value="1"/>
</dbReference>
<accession>A0A839QPV4</accession>
<dbReference type="PANTHER" id="PTHR36933">
    <property type="entry name" value="SLL0788 PROTEIN"/>
    <property type="match status" value="1"/>
</dbReference>
<keyword evidence="4" id="KW-1185">Reference proteome</keyword>
<dbReference type="Pfam" id="PF03713">
    <property type="entry name" value="DUF305"/>
    <property type="match status" value="1"/>
</dbReference>
<reference evidence="3 4" key="1">
    <citation type="submission" date="2020-08" db="EMBL/GenBank/DDBJ databases">
        <title>Sequencing the genomes of 1000 actinobacteria strains.</title>
        <authorList>
            <person name="Klenk H.-P."/>
        </authorList>
    </citation>
    <scope>NUCLEOTIDE SEQUENCE [LARGE SCALE GENOMIC DNA]</scope>
    <source>
        <strain evidence="3 4">DSM 22826</strain>
    </source>
</reference>
<organism evidence="3 4">
    <name type="scientific">Paeniglutamicibacter cryotolerans</name>
    <dbReference type="NCBI Taxonomy" id="670079"/>
    <lineage>
        <taxon>Bacteria</taxon>
        <taxon>Bacillati</taxon>
        <taxon>Actinomycetota</taxon>
        <taxon>Actinomycetes</taxon>
        <taxon>Micrococcales</taxon>
        <taxon>Micrococcaceae</taxon>
        <taxon>Paeniglutamicibacter</taxon>
    </lineage>
</organism>
<feature type="domain" description="DUF305" evidence="2">
    <location>
        <begin position="55"/>
        <end position="196"/>
    </location>
</feature>
<dbReference type="Proteomes" id="UP000523000">
    <property type="component" value="Unassembled WGS sequence"/>
</dbReference>
<dbReference type="InterPro" id="IPR012347">
    <property type="entry name" value="Ferritin-like"/>
</dbReference>
<dbReference type="Gene3D" id="1.20.1260.10">
    <property type="match status" value="1"/>
</dbReference>
<evidence type="ECO:0000313" key="4">
    <source>
        <dbReference type="Proteomes" id="UP000523000"/>
    </source>
</evidence>
<evidence type="ECO:0000313" key="3">
    <source>
        <dbReference type="EMBL" id="MBB2997633.1"/>
    </source>
</evidence>
<dbReference type="EMBL" id="JACHVS010000005">
    <property type="protein sequence ID" value="MBB2997633.1"/>
    <property type="molecule type" value="Genomic_DNA"/>
</dbReference>
<feature type="chain" id="PRO_5039145583" evidence="1">
    <location>
        <begin position="20"/>
        <end position="199"/>
    </location>
</feature>
<gene>
    <name evidence="3" type="ORF">E9229_003905</name>
</gene>
<keyword evidence="1" id="KW-0732">Signal</keyword>
<dbReference type="PANTHER" id="PTHR36933:SF1">
    <property type="entry name" value="SLL0788 PROTEIN"/>
    <property type="match status" value="1"/>
</dbReference>
<comment type="caution">
    <text evidence="3">The sequence shown here is derived from an EMBL/GenBank/DDBJ whole genome shotgun (WGS) entry which is preliminary data.</text>
</comment>
<name>A0A839QPV4_9MICC</name>
<proteinExistence type="predicted"/>
<dbReference type="InterPro" id="IPR005183">
    <property type="entry name" value="DUF305_CopM-like"/>
</dbReference>
<evidence type="ECO:0000259" key="2">
    <source>
        <dbReference type="Pfam" id="PF03713"/>
    </source>
</evidence>
<protein>
    <submittedName>
        <fullName evidence="3">Uncharacterized protein (DUF305 family)</fullName>
    </submittedName>
</protein>
<sequence>MKKFLVLSTTAVAIAIALAGCSTGADETMPGMDHGTSATATAQTPVAEGAHNSADTMFAQMMLPHHEQAVEMSDIMLAKTSLDPQIAMLARDIKKAQGPEIQKMTTWLTGWGEPTTMSGSHGMDGMMTDADLEKLKAAQGNEASTLFLSQMIKHHQGAVEMARSEVTDGKDADAVALAKSIVSSQGSEIKDMKDLLTAL</sequence>
<feature type="signal peptide" evidence="1">
    <location>
        <begin position="1"/>
        <end position="19"/>
    </location>
</feature>
<dbReference type="AlphaFoldDB" id="A0A839QPV4"/>